<protein>
    <submittedName>
        <fullName evidence="1">Uncharacterized protein</fullName>
    </submittedName>
</protein>
<evidence type="ECO:0000313" key="1">
    <source>
        <dbReference type="EMBL" id="RNA05050.1"/>
    </source>
</evidence>
<evidence type="ECO:0000313" key="2">
    <source>
        <dbReference type="Proteomes" id="UP000276133"/>
    </source>
</evidence>
<sequence>MLKSMLNDPSSNKSFSFDLLLISKYFKIESSKITINLICNDEKATAGLACGGGLHERSPMNKKTGSTIQLIYSGCDISVRYRKTNNNKIVVCGVYGAVVWVQDRKASYRFLNWFTEVALMTEAGRAFHSLISLFTFGVGLAGQSSRSVRKSEFAGTGGFTHSTSLMPLASLNIWIRSPRTRRSWRELRANVTPRSFSEKLLIFN</sequence>
<comment type="caution">
    <text evidence="1">The sequence shown here is derived from an EMBL/GenBank/DDBJ whole genome shotgun (WGS) entry which is preliminary data.</text>
</comment>
<accession>A0A3M7Q0Z1</accession>
<dbReference type="AlphaFoldDB" id="A0A3M7Q0Z1"/>
<proteinExistence type="predicted"/>
<gene>
    <name evidence="1" type="ORF">BpHYR1_028191</name>
</gene>
<dbReference type="Proteomes" id="UP000276133">
    <property type="component" value="Unassembled WGS sequence"/>
</dbReference>
<organism evidence="1 2">
    <name type="scientific">Brachionus plicatilis</name>
    <name type="common">Marine rotifer</name>
    <name type="synonym">Brachionus muelleri</name>
    <dbReference type="NCBI Taxonomy" id="10195"/>
    <lineage>
        <taxon>Eukaryota</taxon>
        <taxon>Metazoa</taxon>
        <taxon>Spiralia</taxon>
        <taxon>Gnathifera</taxon>
        <taxon>Rotifera</taxon>
        <taxon>Eurotatoria</taxon>
        <taxon>Monogononta</taxon>
        <taxon>Pseudotrocha</taxon>
        <taxon>Ploima</taxon>
        <taxon>Brachionidae</taxon>
        <taxon>Brachionus</taxon>
    </lineage>
</organism>
<name>A0A3M7Q0Z1_BRAPC</name>
<dbReference type="EMBL" id="REGN01007875">
    <property type="protein sequence ID" value="RNA05050.1"/>
    <property type="molecule type" value="Genomic_DNA"/>
</dbReference>
<keyword evidence="2" id="KW-1185">Reference proteome</keyword>
<reference evidence="1 2" key="1">
    <citation type="journal article" date="2018" name="Sci. Rep.">
        <title>Genomic signatures of local adaptation to the degree of environmental predictability in rotifers.</title>
        <authorList>
            <person name="Franch-Gras L."/>
            <person name="Hahn C."/>
            <person name="Garcia-Roger E.M."/>
            <person name="Carmona M.J."/>
            <person name="Serra M."/>
            <person name="Gomez A."/>
        </authorList>
    </citation>
    <scope>NUCLEOTIDE SEQUENCE [LARGE SCALE GENOMIC DNA]</scope>
    <source>
        <strain evidence="1">HYR1</strain>
    </source>
</reference>